<evidence type="ECO:0000256" key="1">
    <source>
        <dbReference type="SAM" id="MobiDB-lite"/>
    </source>
</evidence>
<evidence type="ECO:0000313" key="3">
    <source>
        <dbReference type="Proteomes" id="UP000278907"/>
    </source>
</evidence>
<gene>
    <name evidence="2" type="ORF">D7Y13_17440</name>
</gene>
<dbReference type="Proteomes" id="UP000278907">
    <property type="component" value="Unassembled WGS sequence"/>
</dbReference>
<accession>A0ABX9QHR3</accession>
<name>A0ABX9QHR3_9BACT</name>
<comment type="caution">
    <text evidence="2">The sequence shown here is derived from an EMBL/GenBank/DDBJ whole genome shotgun (WGS) entry which is preliminary data.</text>
</comment>
<evidence type="ECO:0000313" key="2">
    <source>
        <dbReference type="EMBL" id="RKI07644.1"/>
    </source>
</evidence>
<proteinExistence type="predicted"/>
<feature type="non-terminal residue" evidence="2">
    <location>
        <position position="1"/>
    </location>
</feature>
<protein>
    <submittedName>
        <fullName evidence="2">Cell wall protein</fullName>
    </submittedName>
</protein>
<sequence>SAPGAPTPAGKPEASYLASESERATATAQRWASEFRSQTRRA</sequence>
<reference evidence="2 3" key="1">
    <citation type="submission" date="2018-09" db="EMBL/GenBank/DDBJ databases">
        <authorList>
            <person name="Livingstone P.G."/>
            <person name="Whitworth D.E."/>
        </authorList>
    </citation>
    <scope>NUCLEOTIDE SEQUENCE [LARGE SCALE GENOMIC DNA]</scope>
    <source>
        <strain evidence="2 3">CA031B</strain>
    </source>
</reference>
<dbReference type="EMBL" id="RAWI01000120">
    <property type="protein sequence ID" value="RKI07644.1"/>
    <property type="molecule type" value="Genomic_DNA"/>
</dbReference>
<organism evidence="2 3">
    <name type="scientific">Corallococcus praedator</name>
    <dbReference type="NCBI Taxonomy" id="2316724"/>
    <lineage>
        <taxon>Bacteria</taxon>
        <taxon>Pseudomonadati</taxon>
        <taxon>Myxococcota</taxon>
        <taxon>Myxococcia</taxon>
        <taxon>Myxococcales</taxon>
        <taxon>Cystobacterineae</taxon>
        <taxon>Myxococcaceae</taxon>
        <taxon>Corallococcus</taxon>
    </lineage>
</organism>
<keyword evidence="3" id="KW-1185">Reference proteome</keyword>
<feature type="region of interest" description="Disordered" evidence="1">
    <location>
        <begin position="1"/>
        <end position="42"/>
    </location>
</feature>